<dbReference type="EMBL" id="AFRT01001638">
    <property type="protein sequence ID" value="ELU39726.1"/>
    <property type="molecule type" value="Genomic_DNA"/>
</dbReference>
<protein>
    <submittedName>
        <fullName evidence="1">Uncharacterized protein</fullName>
    </submittedName>
</protein>
<dbReference type="HOGENOM" id="CLU_2741780_0_0_1"/>
<name>L8WNI8_THACA</name>
<keyword evidence="2" id="KW-1185">Reference proteome</keyword>
<evidence type="ECO:0000313" key="1">
    <source>
        <dbReference type="EMBL" id="ELU39726.1"/>
    </source>
</evidence>
<dbReference type="AlphaFoldDB" id="L8WNI8"/>
<proteinExistence type="predicted"/>
<accession>L8WNI8</accession>
<gene>
    <name evidence="1" type="ORF">AG1IA_06243</name>
</gene>
<reference evidence="1 2" key="1">
    <citation type="journal article" date="2013" name="Nat. Commun.">
        <title>The evolution and pathogenic mechanisms of the rice sheath blight pathogen.</title>
        <authorList>
            <person name="Zheng A."/>
            <person name="Lin R."/>
            <person name="Xu L."/>
            <person name="Qin P."/>
            <person name="Tang C."/>
            <person name="Ai P."/>
            <person name="Zhang D."/>
            <person name="Liu Y."/>
            <person name="Sun Z."/>
            <person name="Feng H."/>
            <person name="Wang Y."/>
            <person name="Chen Y."/>
            <person name="Liang X."/>
            <person name="Fu R."/>
            <person name="Li Q."/>
            <person name="Zhang J."/>
            <person name="Yu X."/>
            <person name="Xie Z."/>
            <person name="Ding L."/>
            <person name="Guan P."/>
            <person name="Tang J."/>
            <person name="Liang Y."/>
            <person name="Wang S."/>
            <person name="Deng Q."/>
            <person name="Li S."/>
            <person name="Zhu J."/>
            <person name="Wang L."/>
            <person name="Liu H."/>
            <person name="Li P."/>
        </authorList>
    </citation>
    <scope>NUCLEOTIDE SEQUENCE [LARGE SCALE GENOMIC DNA]</scope>
    <source>
        <strain evidence="2">AG-1 IA</strain>
    </source>
</reference>
<organism evidence="1 2">
    <name type="scientific">Thanatephorus cucumeris (strain AG1-IA)</name>
    <name type="common">Rice sheath blight fungus</name>
    <name type="synonym">Rhizoctonia solani</name>
    <dbReference type="NCBI Taxonomy" id="983506"/>
    <lineage>
        <taxon>Eukaryota</taxon>
        <taxon>Fungi</taxon>
        <taxon>Dikarya</taxon>
        <taxon>Basidiomycota</taxon>
        <taxon>Agaricomycotina</taxon>
        <taxon>Agaricomycetes</taxon>
        <taxon>Cantharellales</taxon>
        <taxon>Ceratobasidiaceae</taxon>
        <taxon>Rhizoctonia</taxon>
        <taxon>Rhizoctonia solani AG-1</taxon>
    </lineage>
</organism>
<dbReference type="Proteomes" id="UP000011668">
    <property type="component" value="Unassembled WGS sequence"/>
</dbReference>
<evidence type="ECO:0000313" key="2">
    <source>
        <dbReference type="Proteomes" id="UP000011668"/>
    </source>
</evidence>
<comment type="caution">
    <text evidence="1">The sequence shown here is derived from an EMBL/GenBank/DDBJ whole genome shotgun (WGS) entry which is preliminary data.</text>
</comment>
<sequence length="71" mass="8305">MCGIGADRIYHTVTRTFTPRRRNERPYTYINLGRMNTTRHSGLFLIPMFYKNDFILTEAASETVAVRIFDS</sequence>